<keyword evidence="5" id="KW-0862">Zinc</keyword>
<dbReference type="Gene3D" id="3.40.140.10">
    <property type="entry name" value="Cytidine Deaminase, domain 2"/>
    <property type="match status" value="1"/>
</dbReference>
<evidence type="ECO:0000313" key="9">
    <source>
        <dbReference type="Proteomes" id="UP001139263"/>
    </source>
</evidence>
<dbReference type="GO" id="GO:0046872">
    <property type="term" value="F:metal ion binding"/>
    <property type="evidence" value="ECO:0007669"/>
    <property type="project" value="UniProtKB-KW"/>
</dbReference>
<keyword evidence="9" id="KW-1185">Reference proteome</keyword>
<name>A0A9X2AES4_9BACL</name>
<dbReference type="PANTHER" id="PTHR30471:SF3">
    <property type="entry name" value="UPF0758 PROTEIN YEES-RELATED"/>
    <property type="match status" value="1"/>
</dbReference>
<gene>
    <name evidence="8" type="ORF">MM817_03197</name>
</gene>
<keyword evidence="6" id="KW-0482">Metalloprotease</keyword>
<evidence type="ECO:0000256" key="5">
    <source>
        <dbReference type="ARBA" id="ARBA00022833"/>
    </source>
</evidence>
<reference evidence="8" key="1">
    <citation type="submission" date="2022-03" db="EMBL/GenBank/DDBJ databases">
        <title>Draft Genome Sequence of Firmicute Strain S0AB, a Heterotrophic Iron/Sulfur-Oxidizing Extreme Acidophile.</title>
        <authorList>
            <person name="Vergara E."/>
            <person name="Pakostova E."/>
            <person name="Johnson D.B."/>
            <person name="Holmes D.S."/>
        </authorList>
    </citation>
    <scope>NUCLEOTIDE SEQUENCE</scope>
    <source>
        <strain evidence="8">S0AB</strain>
    </source>
</reference>
<proteinExistence type="inferred from homology"/>
<dbReference type="GO" id="GO:0008237">
    <property type="term" value="F:metallopeptidase activity"/>
    <property type="evidence" value="ECO:0007669"/>
    <property type="project" value="UniProtKB-KW"/>
</dbReference>
<evidence type="ECO:0000256" key="2">
    <source>
        <dbReference type="ARBA" id="ARBA00022670"/>
    </source>
</evidence>
<dbReference type="PROSITE" id="PS01302">
    <property type="entry name" value="UPF0758"/>
    <property type="match status" value="1"/>
</dbReference>
<dbReference type="InterPro" id="IPR001405">
    <property type="entry name" value="UPF0758"/>
</dbReference>
<dbReference type="AlphaFoldDB" id="A0A9X2AES4"/>
<accession>A0A9X2AES4</accession>
<dbReference type="EMBL" id="JALBUF010000034">
    <property type="protein sequence ID" value="MCI0184900.1"/>
    <property type="molecule type" value="Genomic_DNA"/>
</dbReference>
<comment type="similarity">
    <text evidence="1">Belongs to the UPF0758 family.</text>
</comment>
<evidence type="ECO:0000259" key="7">
    <source>
        <dbReference type="PROSITE" id="PS50249"/>
    </source>
</evidence>
<keyword evidence="2" id="KW-0645">Protease</keyword>
<evidence type="ECO:0000313" key="8">
    <source>
        <dbReference type="EMBL" id="MCI0184900.1"/>
    </source>
</evidence>
<organism evidence="8 9">
    <name type="scientific">Sulfoacidibacillus ferrooxidans</name>
    <dbReference type="NCBI Taxonomy" id="2005001"/>
    <lineage>
        <taxon>Bacteria</taxon>
        <taxon>Bacillati</taxon>
        <taxon>Bacillota</taxon>
        <taxon>Bacilli</taxon>
        <taxon>Bacillales</taxon>
        <taxon>Alicyclobacillaceae</taxon>
        <taxon>Sulfoacidibacillus</taxon>
    </lineage>
</organism>
<evidence type="ECO:0000256" key="4">
    <source>
        <dbReference type="ARBA" id="ARBA00022801"/>
    </source>
</evidence>
<dbReference type="PANTHER" id="PTHR30471">
    <property type="entry name" value="DNA REPAIR PROTEIN RADC"/>
    <property type="match status" value="1"/>
</dbReference>
<dbReference type="Pfam" id="PF04002">
    <property type="entry name" value="RadC"/>
    <property type="match status" value="1"/>
</dbReference>
<evidence type="ECO:0000256" key="6">
    <source>
        <dbReference type="ARBA" id="ARBA00023049"/>
    </source>
</evidence>
<dbReference type="CDD" id="cd08071">
    <property type="entry name" value="MPN_DUF2466"/>
    <property type="match status" value="1"/>
</dbReference>
<dbReference type="Proteomes" id="UP001139263">
    <property type="component" value="Unassembled WGS sequence"/>
</dbReference>
<dbReference type="InterPro" id="IPR025657">
    <property type="entry name" value="RadC_JAB"/>
</dbReference>
<dbReference type="PROSITE" id="PS50249">
    <property type="entry name" value="MPN"/>
    <property type="match status" value="1"/>
</dbReference>
<dbReference type="InterPro" id="IPR020891">
    <property type="entry name" value="UPF0758_CS"/>
</dbReference>
<keyword evidence="4" id="KW-0378">Hydrolase</keyword>
<dbReference type="GO" id="GO:0006508">
    <property type="term" value="P:proteolysis"/>
    <property type="evidence" value="ECO:0007669"/>
    <property type="project" value="UniProtKB-KW"/>
</dbReference>
<protein>
    <recommendedName>
        <fullName evidence="7">MPN domain-containing protein</fullName>
    </recommendedName>
</protein>
<dbReference type="NCBIfam" id="TIGR00608">
    <property type="entry name" value="radc"/>
    <property type="match status" value="1"/>
</dbReference>
<evidence type="ECO:0000256" key="1">
    <source>
        <dbReference type="ARBA" id="ARBA00010243"/>
    </source>
</evidence>
<keyword evidence="3" id="KW-0479">Metal-binding</keyword>
<feature type="domain" description="MPN" evidence="7">
    <location>
        <begin position="21"/>
        <end position="143"/>
    </location>
</feature>
<comment type="caution">
    <text evidence="8">The sequence shown here is derived from an EMBL/GenBank/DDBJ whole genome shotgun (WGS) entry which is preliminary data.</text>
</comment>
<dbReference type="InterPro" id="IPR037518">
    <property type="entry name" value="MPN"/>
</dbReference>
<dbReference type="RefSeq" id="WP_241716938.1">
    <property type="nucleotide sequence ID" value="NZ_JALBUF010000034.1"/>
</dbReference>
<evidence type="ECO:0000256" key="3">
    <source>
        <dbReference type="ARBA" id="ARBA00022723"/>
    </source>
</evidence>
<sequence>MVRIDVIAVKERRMPYDGIRKIKTSNDAAKVASEYLSGVDREHFIILLLDTKHQINAIHTVSIGSLAASIVHPREVFKAAIVANASAIIAVHNHPSGDCEPSSEDHVVTKRLVSAGSLLGIEVLDHLILGVQTFYSFREHGAIN</sequence>